<evidence type="ECO:0000313" key="1">
    <source>
        <dbReference type="EnsemblPlants" id="KQL16793"/>
    </source>
</evidence>
<dbReference type="Proteomes" id="UP000004995">
    <property type="component" value="Unassembled WGS sequence"/>
</dbReference>
<name>K3ZFU5_SETIT</name>
<organism evidence="1 2">
    <name type="scientific">Setaria italica</name>
    <name type="common">Foxtail millet</name>
    <name type="synonym">Panicum italicum</name>
    <dbReference type="NCBI Taxonomy" id="4555"/>
    <lineage>
        <taxon>Eukaryota</taxon>
        <taxon>Viridiplantae</taxon>
        <taxon>Streptophyta</taxon>
        <taxon>Embryophyta</taxon>
        <taxon>Tracheophyta</taxon>
        <taxon>Spermatophyta</taxon>
        <taxon>Magnoliopsida</taxon>
        <taxon>Liliopsida</taxon>
        <taxon>Poales</taxon>
        <taxon>Poaceae</taxon>
        <taxon>PACMAD clade</taxon>
        <taxon>Panicoideae</taxon>
        <taxon>Panicodae</taxon>
        <taxon>Paniceae</taxon>
        <taxon>Cenchrinae</taxon>
        <taxon>Setaria</taxon>
    </lineage>
</organism>
<dbReference type="InParanoid" id="K3ZFU5"/>
<proteinExistence type="predicted"/>
<accession>K3ZFU5</accession>
<dbReference type="HOGENOM" id="CLU_3369337_0_0_1"/>
<evidence type="ECO:0000313" key="2">
    <source>
        <dbReference type="Proteomes" id="UP000004995"/>
    </source>
</evidence>
<dbReference type="EnsemblPlants" id="KQL16793">
    <property type="protein sequence ID" value="KQL16793"/>
    <property type="gene ID" value="SETIT_025447mg"/>
</dbReference>
<reference evidence="2" key="1">
    <citation type="journal article" date="2012" name="Nat. Biotechnol.">
        <title>Reference genome sequence of the model plant Setaria.</title>
        <authorList>
            <person name="Bennetzen J.L."/>
            <person name="Schmutz J."/>
            <person name="Wang H."/>
            <person name="Percifield R."/>
            <person name="Hawkins J."/>
            <person name="Pontaroli A.C."/>
            <person name="Estep M."/>
            <person name="Feng L."/>
            <person name="Vaughn J.N."/>
            <person name="Grimwood J."/>
            <person name="Jenkins J."/>
            <person name="Barry K."/>
            <person name="Lindquist E."/>
            <person name="Hellsten U."/>
            <person name="Deshpande S."/>
            <person name="Wang X."/>
            <person name="Wu X."/>
            <person name="Mitros T."/>
            <person name="Triplett J."/>
            <person name="Yang X."/>
            <person name="Ye C.Y."/>
            <person name="Mauro-Herrera M."/>
            <person name="Wang L."/>
            <person name="Li P."/>
            <person name="Sharma M."/>
            <person name="Sharma R."/>
            <person name="Ronald P.C."/>
            <person name="Panaud O."/>
            <person name="Kellogg E.A."/>
            <person name="Brutnell T.P."/>
            <person name="Doust A.N."/>
            <person name="Tuskan G.A."/>
            <person name="Rokhsar D."/>
            <person name="Devos K.M."/>
        </authorList>
    </citation>
    <scope>NUCLEOTIDE SEQUENCE [LARGE SCALE GENOMIC DNA]</scope>
    <source>
        <strain evidence="2">cv. Yugu1</strain>
    </source>
</reference>
<reference evidence="1" key="2">
    <citation type="submission" date="2018-08" db="UniProtKB">
        <authorList>
            <consortium name="EnsemblPlants"/>
        </authorList>
    </citation>
    <scope>IDENTIFICATION</scope>
    <source>
        <strain evidence="1">Yugu1</strain>
    </source>
</reference>
<protein>
    <submittedName>
        <fullName evidence="1">Uncharacterized protein</fullName>
    </submittedName>
</protein>
<dbReference type="Gramene" id="KQL16793">
    <property type="protein sequence ID" value="KQL16793"/>
    <property type="gene ID" value="SETIT_025447mg"/>
</dbReference>
<dbReference type="EMBL" id="AGNK02002058">
    <property type="status" value="NOT_ANNOTATED_CDS"/>
    <property type="molecule type" value="Genomic_DNA"/>
</dbReference>
<keyword evidence="2" id="KW-1185">Reference proteome</keyword>
<dbReference type="AlphaFoldDB" id="K3ZFU5"/>
<sequence length="35" mass="3663">MPLPSITLRTPQAQSSATLATNLAAATNIRSLQQP</sequence>